<dbReference type="GO" id="GO:0015833">
    <property type="term" value="P:peptide transport"/>
    <property type="evidence" value="ECO:0007669"/>
    <property type="project" value="TreeGrafter"/>
</dbReference>
<keyword evidence="1" id="KW-0238">DNA-binding</keyword>
<dbReference type="GeneID" id="43683811"/>
<dbReference type="STRING" id="29495.EA26_11585"/>
<dbReference type="Pfam" id="PF00496">
    <property type="entry name" value="SBP_bac_5"/>
    <property type="match status" value="1"/>
</dbReference>
<dbReference type="CDD" id="cd08507">
    <property type="entry name" value="PBP2_SgrR_like"/>
    <property type="match status" value="1"/>
</dbReference>
<gene>
    <name evidence="4" type="ORF">EA26_11585</name>
</gene>
<evidence type="ECO:0000259" key="2">
    <source>
        <dbReference type="Pfam" id="PF00496"/>
    </source>
</evidence>
<keyword evidence="5" id="KW-1185">Reference proteome</keyword>
<evidence type="ECO:0000259" key="3">
    <source>
        <dbReference type="Pfam" id="PF12793"/>
    </source>
</evidence>
<dbReference type="Pfam" id="PF12793">
    <property type="entry name" value="SgrR_N"/>
    <property type="match status" value="1"/>
</dbReference>
<feature type="domain" description="Solute-binding protein family 5" evidence="2">
    <location>
        <begin position="164"/>
        <end position="307"/>
    </location>
</feature>
<dbReference type="RefSeq" id="WP_039427532.1">
    <property type="nucleotide sequence ID" value="NZ_CP061844.1"/>
</dbReference>
<comment type="caution">
    <text evidence="4">The sequence shown here is derived from an EMBL/GenBank/DDBJ whole genome shotgun (WGS) entry which is preliminary data.</text>
</comment>
<dbReference type="InterPro" id="IPR000914">
    <property type="entry name" value="SBP_5_dom"/>
</dbReference>
<dbReference type="SUPFAM" id="SSF53850">
    <property type="entry name" value="Periplasmic binding protein-like II"/>
    <property type="match status" value="1"/>
</dbReference>
<dbReference type="PANTHER" id="PTHR30290:SF72">
    <property type="entry name" value="HTH-TYPE TRANSCRIPTIONAL REGULATOR SGRR"/>
    <property type="match status" value="1"/>
</dbReference>
<sequence>MSSPRLRVQFETLFQHFDGKNSGVQLEDITEILFCTRRNARIVLNKLEEEGWIEWHPAAGRGKLSTLIFKRSKADVSENLARRYLEEGKIGQALEVLDSDAAKLTQVIQGYLGVSHREGEQVVRLPYYRPLSMLNPHLQMRRTEIHIARQIFSGLTKLDDNDLLQPDLAHTWEMLSKAHWRFYLRPGVRFHNGELLTTEMVIESLRELHHLNLFAHVQSVSSPSPWVVDIRLFKDDLYLPLALSESQAKILLPQRLRSEDYHIRPVGTGPYMVQSNDDKRLILRAFDGYFGFRPLLDQVEVWVIDESYSSMVYPSLSKPIMNASSRSDEVELDPGCTFLLLNKRSGVAKDPRWAEFLSAVLNGYQLFSHVPQDKVIELGLLQAYGIKPGWIDLYPNPNAQPPGELERISVAYQAKHPMFPVIAKTIKTILKRYRIEVDFVKYDCALEKPEEVDIWLKAMGIATNREDALAGWLLDYSNMESMSTDYDFQRWLALVESWRSGVLNDFPAREIGKQLVKSFQVIPMFHCWLGVNKDHSGALQNAKCNALGWFDFSQVWVKPDLQLENEN</sequence>
<reference evidence="4 5" key="1">
    <citation type="submission" date="2014-04" db="EMBL/GenBank/DDBJ databases">
        <title>Genome sequencing of Vibrio navarrensis strains.</title>
        <authorList>
            <person name="Gladney L.M."/>
            <person name="Katz L.S."/>
            <person name="Marino-Ramirez L."/>
            <person name="Jordan I.K."/>
        </authorList>
    </citation>
    <scope>NUCLEOTIDE SEQUENCE [LARGE SCALE GENOMIC DNA]</scope>
    <source>
        <strain evidence="4 5">ATCC 51183</strain>
    </source>
</reference>
<dbReference type="GO" id="GO:1904680">
    <property type="term" value="F:peptide transmembrane transporter activity"/>
    <property type="evidence" value="ECO:0007669"/>
    <property type="project" value="TreeGrafter"/>
</dbReference>
<dbReference type="eggNOG" id="COG4533">
    <property type="taxonomic scope" value="Bacteria"/>
</dbReference>
<dbReference type="Gene3D" id="3.40.190.10">
    <property type="entry name" value="Periplasmic binding protein-like II"/>
    <property type="match status" value="1"/>
</dbReference>
<accession>A0A099LW91</accession>
<dbReference type="Proteomes" id="UP000029994">
    <property type="component" value="Unassembled WGS sequence"/>
</dbReference>
<dbReference type="AlphaFoldDB" id="A0A099LW91"/>
<evidence type="ECO:0000313" key="4">
    <source>
        <dbReference type="EMBL" id="KGK11914.1"/>
    </source>
</evidence>
<organism evidence="4 5">
    <name type="scientific">Vibrio navarrensis</name>
    <dbReference type="NCBI Taxonomy" id="29495"/>
    <lineage>
        <taxon>Bacteria</taxon>
        <taxon>Pseudomonadati</taxon>
        <taxon>Pseudomonadota</taxon>
        <taxon>Gammaproteobacteria</taxon>
        <taxon>Vibrionales</taxon>
        <taxon>Vibrionaceae</taxon>
        <taxon>Vibrio</taxon>
    </lineage>
</organism>
<dbReference type="PANTHER" id="PTHR30290">
    <property type="entry name" value="PERIPLASMIC BINDING COMPONENT OF ABC TRANSPORTER"/>
    <property type="match status" value="1"/>
</dbReference>
<name>A0A099LW91_9VIBR</name>
<dbReference type="InterPro" id="IPR039424">
    <property type="entry name" value="SBP_5"/>
</dbReference>
<dbReference type="GO" id="GO:0003677">
    <property type="term" value="F:DNA binding"/>
    <property type="evidence" value="ECO:0007669"/>
    <property type="project" value="UniProtKB-KW"/>
</dbReference>
<proteinExistence type="predicted"/>
<dbReference type="EMBL" id="JMCG01000001">
    <property type="protein sequence ID" value="KGK11914.1"/>
    <property type="molecule type" value="Genomic_DNA"/>
</dbReference>
<dbReference type="InterPro" id="IPR025370">
    <property type="entry name" value="SgrR_HTH_N"/>
</dbReference>
<protein>
    <submittedName>
        <fullName evidence="4">Transcriptional regulator</fullName>
    </submittedName>
</protein>
<feature type="domain" description="Transcriptional regulator SgrR N-terminal HTH" evidence="3">
    <location>
        <begin position="5"/>
        <end position="119"/>
    </location>
</feature>
<evidence type="ECO:0000256" key="1">
    <source>
        <dbReference type="ARBA" id="ARBA00023125"/>
    </source>
</evidence>
<evidence type="ECO:0000313" key="5">
    <source>
        <dbReference type="Proteomes" id="UP000029994"/>
    </source>
</evidence>